<evidence type="ECO:0000256" key="2">
    <source>
        <dbReference type="ARBA" id="ARBA00010701"/>
    </source>
</evidence>
<keyword evidence="3" id="KW-0964">Secreted</keyword>
<organism evidence="7 8">
    <name type="scientific">Mytilus coruscus</name>
    <name type="common">Sea mussel</name>
    <dbReference type="NCBI Taxonomy" id="42192"/>
    <lineage>
        <taxon>Eukaryota</taxon>
        <taxon>Metazoa</taxon>
        <taxon>Spiralia</taxon>
        <taxon>Lophotrochozoa</taxon>
        <taxon>Mollusca</taxon>
        <taxon>Bivalvia</taxon>
        <taxon>Autobranchia</taxon>
        <taxon>Pteriomorphia</taxon>
        <taxon>Mytilida</taxon>
        <taxon>Mytiloidea</taxon>
        <taxon>Mytilidae</taxon>
        <taxon>Mytilinae</taxon>
        <taxon>Mytilus</taxon>
    </lineage>
</organism>
<proteinExistence type="inferred from homology"/>
<keyword evidence="7" id="KW-0378">Hydrolase</keyword>
<dbReference type="PRINTS" id="PR00821">
    <property type="entry name" value="TAGLIPASE"/>
</dbReference>
<dbReference type="AlphaFoldDB" id="A0A6J8A618"/>
<dbReference type="InterPro" id="IPR013818">
    <property type="entry name" value="Lipase"/>
</dbReference>
<comment type="subcellular location">
    <subcellularLocation>
        <location evidence="1">Secreted</location>
    </subcellularLocation>
</comment>
<evidence type="ECO:0000256" key="5">
    <source>
        <dbReference type="RuleBase" id="RU004262"/>
    </source>
</evidence>
<sequence>MKDAFLTQGDYNVILVDWGGGSKLPYTQATANTRVVGALIAKLINFLQERGDAKPQDIHIIGHSLGSHIAGYAGERTPNLGRITGLDPAGPYFAGTDKLVRLDPTDATFVDAIHSDGSPLITLGFGMMQPVGHADYYPNGGNNQPGCDKDPISSVLVEGSLYNGGKQYVACNHLRSYTYFTESINSRCPFTSYRCKDFDSFQKGLCTDCSNNNCGQMGLHADLHKPRAGTVNTKYYLDTSANRPFCRYHYQIQVTIGSTSKSWRGKLYASMHGTKGEIPDTLLTSSSQYFTPGQSYTFLASAPHDVGDVNDVVVHWHHQSSLLNPFQWNPFGIRNPTLLISRVHIAHASKQSNFCTQGKEGSLETDTTVRLYRKC</sequence>
<dbReference type="EC" id="3.1.1.3" evidence="7"/>
<dbReference type="InterPro" id="IPR033906">
    <property type="entry name" value="Lipase_N"/>
</dbReference>
<dbReference type="PANTHER" id="PTHR11610">
    <property type="entry name" value="LIPASE"/>
    <property type="match status" value="1"/>
</dbReference>
<keyword evidence="8" id="KW-1185">Reference proteome</keyword>
<evidence type="ECO:0000313" key="8">
    <source>
        <dbReference type="Proteomes" id="UP000507470"/>
    </source>
</evidence>
<dbReference type="CDD" id="cd00707">
    <property type="entry name" value="Pancreat_lipase_like"/>
    <property type="match status" value="1"/>
</dbReference>
<evidence type="ECO:0000313" key="7">
    <source>
        <dbReference type="EMBL" id="CAC5361734.1"/>
    </source>
</evidence>
<reference evidence="7 8" key="1">
    <citation type="submission" date="2020-06" db="EMBL/GenBank/DDBJ databases">
        <authorList>
            <person name="Li R."/>
            <person name="Bekaert M."/>
        </authorList>
    </citation>
    <scope>NUCLEOTIDE SEQUENCE [LARGE SCALE GENOMIC DNA]</scope>
    <source>
        <strain evidence="8">wild</strain>
    </source>
</reference>
<dbReference type="InterPro" id="IPR036392">
    <property type="entry name" value="PLAT/LH2_dom_sf"/>
</dbReference>
<dbReference type="SUPFAM" id="SSF53474">
    <property type="entry name" value="alpha/beta-Hydrolases"/>
    <property type="match status" value="1"/>
</dbReference>
<dbReference type="Pfam" id="PF01477">
    <property type="entry name" value="PLAT"/>
    <property type="match status" value="1"/>
</dbReference>
<dbReference type="Gene3D" id="3.40.50.1820">
    <property type="entry name" value="alpha/beta hydrolase"/>
    <property type="match status" value="1"/>
</dbReference>
<evidence type="ECO:0000256" key="3">
    <source>
        <dbReference type="ARBA" id="ARBA00022525"/>
    </source>
</evidence>
<protein>
    <submittedName>
        <fullName evidence="7">PNLIP</fullName>
        <ecNumber evidence="7">3.1.1.3</ecNumber>
    </submittedName>
</protein>
<dbReference type="PROSITE" id="PS50095">
    <property type="entry name" value="PLAT"/>
    <property type="match status" value="1"/>
</dbReference>
<evidence type="ECO:0000256" key="1">
    <source>
        <dbReference type="ARBA" id="ARBA00004613"/>
    </source>
</evidence>
<dbReference type="GO" id="GO:0005615">
    <property type="term" value="C:extracellular space"/>
    <property type="evidence" value="ECO:0007669"/>
    <property type="project" value="TreeGrafter"/>
</dbReference>
<dbReference type="PANTHER" id="PTHR11610:SF173">
    <property type="entry name" value="LIPASE DOMAIN-CONTAINING PROTEIN-RELATED"/>
    <property type="match status" value="1"/>
</dbReference>
<accession>A0A6J8A618</accession>
<name>A0A6J8A618_MYTCO</name>
<feature type="domain" description="PLAT" evidence="6">
    <location>
        <begin position="248"/>
        <end position="374"/>
    </location>
</feature>
<dbReference type="InterPro" id="IPR000734">
    <property type="entry name" value="TAG_lipase"/>
</dbReference>
<dbReference type="GO" id="GO:0016042">
    <property type="term" value="P:lipid catabolic process"/>
    <property type="evidence" value="ECO:0007669"/>
    <property type="project" value="TreeGrafter"/>
</dbReference>
<comment type="similarity">
    <text evidence="2 5">Belongs to the AB hydrolase superfamily. Lipase family.</text>
</comment>
<evidence type="ECO:0000256" key="4">
    <source>
        <dbReference type="PROSITE-ProRule" id="PRU00152"/>
    </source>
</evidence>
<gene>
    <name evidence="7" type="ORF">MCOR_3746</name>
</gene>
<dbReference type="EMBL" id="CACVKT020000687">
    <property type="protein sequence ID" value="CAC5361734.1"/>
    <property type="molecule type" value="Genomic_DNA"/>
</dbReference>
<comment type="caution">
    <text evidence="4">Lacks conserved residue(s) required for the propagation of feature annotation.</text>
</comment>
<dbReference type="InterPro" id="IPR029058">
    <property type="entry name" value="AB_hydrolase_fold"/>
</dbReference>
<dbReference type="Pfam" id="PF00151">
    <property type="entry name" value="Lipase"/>
    <property type="match status" value="1"/>
</dbReference>
<dbReference type="Proteomes" id="UP000507470">
    <property type="component" value="Unassembled WGS sequence"/>
</dbReference>
<dbReference type="Gene3D" id="2.60.60.20">
    <property type="entry name" value="PLAT/LH2 domain"/>
    <property type="match status" value="1"/>
</dbReference>
<dbReference type="SUPFAM" id="SSF49723">
    <property type="entry name" value="Lipase/lipooxygenase domain (PLAT/LH2 domain)"/>
    <property type="match status" value="1"/>
</dbReference>
<evidence type="ECO:0000259" key="6">
    <source>
        <dbReference type="PROSITE" id="PS50095"/>
    </source>
</evidence>
<dbReference type="OrthoDB" id="199913at2759"/>
<dbReference type="GO" id="GO:0004806">
    <property type="term" value="F:triacylglycerol lipase activity"/>
    <property type="evidence" value="ECO:0007669"/>
    <property type="project" value="UniProtKB-EC"/>
</dbReference>
<dbReference type="InterPro" id="IPR001024">
    <property type="entry name" value="PLAT/LH2_dom"/>
</dbReference>